<evidence type="ECO:0000313" key="2">
    <source>
        <dbReference type="Proteomes" id="UP000199707"/>
    </source>
</evidence>
<reference evidence="2" key="1">
    <citation type="submission" date="2016-10" db="EMBL/GenBank/DDBJ databases">
        <authorList>
            <person name="Varghese N."/>
            <person name="Submissions S."/>
        </authorList>
    </citation>
    <scope>NUCLEOTIDE SEQUENCE [LARGE SCALE GENOMIC DNA]</scope>
    <source>
        <strain evidence="2">UNC267MFSha1.1M11</strain>
    </source>
</reference>
<evidence type="ECO:0000313" key="1">
    <source>
        <dbReference type="EMBL" id="SCX29577.1"/>
    </source>
</evidence>
<organism evidence="1 2">
    <name type="scientific">Mycolicibacterium fluoranthenivorans</name>
    <dbReference type="NCBI Taxonomy" id="258505"/>
    <lineage>
        <taxon>Bacteria</taxon>
        <taxon>Bacillati</taxon>
        <taxon>Actinomycetota</taxon>
        <taxon>Actinomycetes</taxon>
        <taxon>Mycobacteriales</taxon>
        <taxon>Mycobacteriaceae</taxon>
        <taxon>Mycolicibacterium</taxon>
    </lineage>
</organism>
<name>A0A1G4WU20_9MYCO</name>
<dbReference type="STRING" id="1502745.SAMN02799620_04825"/>
<gene>
    <name evidence="1" type="ORF">SAMN02799620_04825</name>
</gene>
<protein>
    <submittedName>
        <fullName evidence="1">Uncharacterized protein</fullName>
    </submittedName>
</protein>
<dbReference type="AlphaFoldDB" id="A0A1G4WU20"/>
<proteinExistence type="predicted"/>
<dbReference type="Proteomes" id="UP000199707">
    <property type="component" value="Unassembled WGS sequence"/>
</dbReference>
<sequence>MGLFSRTGGVRIEITPGVVRPRHTVTATVTADKPVDKVTSARLEWGYDNFYRYHWAGRADSAAAAANDTLWMAGEVGTNYGGERETDDWVCVSRTEIPLAADEFTGTTASFKVPSWAPGSSPQVARWGCRLVLDRGGRDVDAKGEFTVVIGVGDVDAVDEPQERHMGDAASQLDIVLASPVGLAGAAITGHLVVRPQQDLPTADIAVYWQREREHHPLERYPAQDGTLDGPPLHLGKKVPMPGGTEFGLPFALPLPPDAAPTATSVHSSLSWFVGARIFYSGFTGHQVERVRKPITVVNAP</sequence>
<accession>A0A1G4WU20</accession>
<dbReference type="EMBL" id="FMUB01000011">
    <property type="protein sequence ID" value="SCX29577.1"/>
    <property type="molecule type" value="Genomic_DNA"/>
</dbReference>
<dbReference type="RefSeq" id="WP_090362315.1">
    <property type="nucleotide sequence ID" value="NZ_FMUB01000011.1"/>
</dbReference>